<dbReference type="KEGG" id="fit:Fi14EGH31_02600"/>
<keyword evidence="1" id="KW-0812">Transmembrane</keyword>
<proteinExistence type="predicted"/>
<protein>
    <submittedName>
        <fullName evidence="2">Uncharacterized protein</fullName>
    </submittedName>
</protein>
<keyword evidence="1" id="KW-1133">Transmembrane helix</keyword>
<evidence type="ECO:0000313" key="2">
    <source>
        <dbReference type="EMBL" id="BCL56548.1"/>
    </source>
</evidence>
<dbReference type="EMBL" id="AP024085">
    <property type="protein sequence ID" value="BCL56548.1"/>
    <property type="molecule type" value="Genomic_DNA"/>
</dbReference>
<reference evidence="3" key="1">
    <citation type="submission" date="2020-09" db="EMBL/GenBank/DDBJ databases">
        <title>Complete genome sequencing of Faecalibacillus intestinalis strain 14EGH31.</title>
        <authorList>
            <person name="Sakamoto M."/>
            <person name="Murakami T."/>
            <person name="Mori H."/>
        </authorList>
    </citation>
    <scope>NUCLEOTIDE SEQUENCE [LARGE SCALE GENOMIC DNA]</scope>
    <source>
        <strain evidence="3">14EGH31</strain>
    </source>
</reference>
<organism evidence="2 3">
    <name type="scientific">Faecalibacillus intestinalis</name>
    <dbReference type="NCBI Taxonomy" id="1982626"/>
    <lineage>
        <taxon>Bacteria</taxon>
        <taxon>Bacillati</taxon>
        <taxon>Bacillota</taxon>
        <taxon>Erysipelotrichia</taxon>
        <taxon>Erysipelotrichales</taxon>
        <taxon>Coprobacillaceae</taxon>
        <taxon>Faecalibacillus</taxon>
    </lineage>
</organism>
<name>A0A7I8DVL0_9FIRM</name>
<keyword evidence="1" id="KW-0472">Membrane</keyword>
<gene>
    <name evidence="2" type="ORF">Fi14EGH31_02600</name>
</gene>
<dbReference type="AlphaFoldDB" id="A0A7I8DVL0"/>
<sequence length="37" mass="4196">MGNVSGSTFYMFLGVLVIYLIGVSIYTLVQKIKKKRK</sequence>
<dbReference type="Proteomes" id="UP000593842">
    <property type="component" value="Chromosome"/>
</dbReference>
<accession>A0A7I8DVL0</accession>
<evidence type="ECO:0000256" key="1">
    <source>
        <dbReference type="SAM" id="Phobius"/>
    </source>
</evidence>
<evidence type="ECO:0000313" key="3">
    <source>
        <dbReference type="Proteomes" id="UP000593842"/>
    </source>
</evidence>
<feature type="transmembrane region" description="Helical" evidence="1">
    <location>
        <begin position="6"/>
        <end position="29"/>
    </location>
</feature>